<evidence type="ECO:0000259" key="1">
    <source>
        <dbReference type="Pfam" id="PF12697"/>
    </source>
</evidence>
<keyword evidence="2" id="KW-0378">Hydrolase</keyword>
<evidence type="ECO:0000313" key="3">
    <source>
        <dbReference type="Proteomes" id="UP001595847"/>
    </source>
</evidence>
<dbReference type="Proteomes" id="UP001595847">
    <property type="component" value="Unassembled WGS sequence"/>
</dbReference>
<dbReference type="Pfam" id="PF12697">
    <property type="entry name" value="Abhydrolase_6"/>
    <property type="match status" value="1"/>
</dbReference>
<dbReference type="EMBL" id="JBHSBH010000009">
    <property type="protein sequence ID" value="MFC3997192.1"/>
    <property type="molecule type" value="Genomic_DNA"/>
</dbReference>
<name>A0ABV8FM38_9ACTN</name>
<dbReference type="PANTHER" id="PTHR43194">
    <property type="entry name" value="HYDROLASE ALPHA/BETA FOLD FAMILY"/>
    <property type="match status" value="1"/>
</dbReference>
<dbReference type="SUPFAM" id="SSF53474">
    <property type="entry name" value="alpha/beta-Hydrolases"/>
    <property type="match status" value="1"/>
</dbReference>
<evidence type="ECO:0000313" key="2">
    <source>
        <dbReference type="EMBL" id="MFC3997192.1"/>
    </source>
</evidence>
<feature type="domain" description="AB hydrolase-1" evidence="1">
    <location>
        <begin position="43"/>
        <end position="278"/>
    </location>
</feature>
<dbReference type="RefSeq" id="WP_378533924.1">
    <property type="nucleotide sequence ID" value="NZ_JBHSBH010000009.1"/>
</dbReference>
<proteinExistence type="predicted"/>
<sequence>MSTPRFLDLPPGVRRTDIPTPLGTVAALSAVPTAGGCELQPAVLVPGYTGSKEDFIALLQTLAQAGRCVTAIDLPGQYESPGLADPALYTLGGLGSAVAEVIVALDQGPVHLTGHSFGGLVCRDTVLADQVPLISLTLMSSGPAAVGGDRATDARNLAAVLGEEPTGERLREIWTQHLDALARGKGVPEEIYAFLRDRMLANDPHALTRMAGTLVSAPDRTLELAATGLPTLVLYGENDDAWPPEVQAAMAKDLGARRVVVPGAAHSPNVEAPETTAGALTAFWNAAETPERAA</sequence>
<protein>
    <submittedName>
        <fullName evidence="2">Alpha/beta fold hydrolase</fullName>
    </submittedName>
</protein>
<gene>
    <name evidence="2" type="ORF">ACFOVU_14760</name>
</gene>
<dbReference type="InterPro" id="IPR029058">
    <property type="entry name" value="AB_hydrolase_fold"/>
</dbReference>
<keyword evidence="3" id="KW-1185">Reference proteome</keyword>
<dbReference type="GO" id="GO:0016787">
    <property type="term" value="F:hydrolase activity"/>
    <property type="evidence" value="ECO:0007669"/>
    <property type="project" value="UniProtKB-KW"/>
</dbReference>
<accession>A0ABV8FM38</accession>
<reference evidence="3" key="1">
    <citation type="journal article" date="2019" name="Int. J. Syst. Evol. Microbiol.">
        <title>The Global Catalogue of Microorganisms (GCM) 10K type strain sequencing project: providing services to taxonomists for standard genome sequencing and annotation.</title>
        <authorList>
            <consortium name="The Broad Institute Genomics Platform"/>
            <consortium name="The Broad Institute Genome Sequencing Center for Infectious Disease"/>
            <person name="Wu L."/>
            <person name="Ma J."/>
        </authorList>
    </citation>
    <scope>NUCLEOTIDE SEQUENCE [LARGE SCALE GENOMIC DNA]</scope>
    <source>
        <strain evidence="3">TBRC 1826</strain>
    </source>
</reference>
<organism evidence="2 3">
    <name type="scientific">Nocardiopsis sediminis</name>
    <dbReference type="NCBI Taxonomy" id="1778267"/>
    <lineage>
        <taxon>Bacteria</taxon>
        <taxon>Bacillati</taxon>
        <taxon>Actinomycetota</taxon>
        <taxon>Actinomycetes</taxon>
        <taxon>Streptosporangiales</taxon>
        <taxon>Nocardiopsidaceae</taxon>
        <taxon>Nocardiopsis</taxon>
    </lineage>
</organism>
<dbReference type="PANTHER" id="PTHR43194:SF2">
    <property type="entry name" value="PEROXISOMAL MEMBRANE PROTEIN LPX1"/>
    <property type="match status" value="1"/>
</dbReference>
<comment type="caution">
    <text evidence="2">The sequence shown here is derived from an EMBL/GenBank/DDBJ whole genome shotgun (WGS) entry which is preliminary data.</text>
</comment>
<dbReference type="InterPro" id="IPR000073">
    <property type="entry name" value="AB_hydrolase_1"/>
</dbReference>
<dbReference type="Gene3D" id="3.40.50.1820">
    <property type="entry name" value="alpha/beta hydrolase"/>
    <property type="match status" value="1"/>
</dbReference>
<dbReference type="InterPro" id="IPR050228">
    <property type="entry name" value="Carboxylesterase_BioH"/>
</dbReference>